<sequence length="42" mass="4753">MLIYRKRAKFHCGRKRTNGHLSSCNGSNENNTDCFCSVCVCV</sequence>
<dbReference type="EMBL" id="GBXM01029980">
    <property type="protein sequence ID" value="JAH78597.1"/>
    <property type="molecule type" value="Transcribed_RNA"/>
</dbReference>
<reference evidence="1" key="1">
    <citation type="submission" date="2014-11" db="EMBL/GenBank/DDBJ databases">
        <authorList>
            <person name="Amaro Gonzalez C."/>
        </authorList>
    </citation>
    <scope>NUCLEOTIDE SEQUENCE</scope>
</reference>
<protein>
    <submittedName>
        <fullName evidence="1">Uncharacterized protein</fullName>
    </submittedName>
</protein>
<proteinExistence type="predicted"/>
<organism evidence="1">
    <name type="scientific">Anguilla anguilla</name>
    <name type="common">European freshwater eel</name>
    <name type="synonym">Muraena anguilla</name>
    <dbReference type="NCBI Taxonomy" id="7936"/>
    <lineage>
        <taxon>Eukaryota</taxon>
        <taxon>Metazoa</taxon>
        <taxon>Chordata</taxon>
        <taxon>Craniata</taxon>
        <taxon>Vertebrata</taxon>
        <taxon>Euteleostomi</taxon>
        <taxon>Actinopterygii</taxon>
        <taxon>Neopterygii</taxon>
        <taxon>Teleostei</taxon>
        <taxon>Anguilliformes</taxon>
        <taxon>Anguillidae</taxon>
        <taxon>Anguilla</taxon>
    </lineage>
</organism>
<reference evidence="1" key="2">
    <citation type="journal article" date="2015" name="Fish Shellfish Immunol.">
        <title>Early steps in the European eel (Anguilla anguilla)-Vibrio vulnificus interaction in the gills: Role of the RtxA13 toxin.</title>
        <authorList>
            <person name="Callol A."/>
            <person name="Pajuelo D."/>
            <person name="Ebbesson L."/>
            <person name="Teles M."/>
            <person name="MacKenzie S."/>
            <person name="Amaro C."/>
        </authorList>
    </citation>
    <scope>NUCLEOTIDE SEQUENCE</scope>
</reference>
<evidence type="ECO:0000313" key="1">
    <source>
        <dbReference type="EMBL" id="JAH78597.1"/>
    </source>
</evidence>
<name>A0A0E9VKK4_ANGAN</name>
<dbReference type="AlphaFoldDB" id="A0A0E9VKK4"/>
<accession>A0A0E9VKK4</accession>